<dbReference type="RefSeq" id="XP_060321427.1">
    <property type="nucleotide sequence ID" value="XM_060482671.1"/>
</dbReference>
<gene>
    <name evidence="2" type="ORF">EV420DRAFT_583265</name>
</gene>
<reference evidence="2" key="1">
    <citation type="submission" date="2023-06" db="EMBL/GenBank/DDBJ databases">
        <authorList>
            <consortium name="Lawrence Berkeley National Laboratory"/>
            <person name="Ahrendt S."/>
            <person name="Sahu N."/>
            <person name="Indic B."/>
            <person name="Wong-Bajracharya J."/>
            <person name="Merenyi Z."/>
            <person name="Ke H.-M."/>
            <person name="Monk M."/>
            <person name="Kocsube S."/>
            <person name="Drula E."/>
            <person name="Lipzen A."/>
            <person name="Balint B."/>
            <person name="Henrissat B."/>
            <person name="Andreopoulos B."/>
            <person name="Martin F.M."/>
            <person name="Harder C.B."/>
            <person name="Rigling D."/>
            <person name="Ford K.L."/>
            <person name="Foster G.D."/>
            <person name="Pangilinan J."/>
            <person name="Papanicolaou A."/>
            <person name="Barry K."/>
            <person name="LaButti K."/>
            <person name="Viragh M."/>
            <person name="Koriabine M."/>
            <person name="Yan M."/>
            <person name="Riley R."/>
            <person name="Champramary S."/>
            <person name="Plett K.L."/>
            <person name="Tsai I.J."/>
            <person name="Slot J."/>
            <person name="Sipos G."/>
            <person name="Plett J."/>
            <person name="Nagy L.G."/>
            <person name="Grigoriev I.V."/>
        </authorList>
    </citation>
    <scope>NUCLEOTIDE SEQUENCE</scope>
    <source>
        <strain evidence="2">CCBAS 213</strain>
    </source>
</reference>
<accession>A0AA39MFG7</accession>
<name>A0AA39MFG7_ARMTA</name>
<feature type="compositionally biased region" description="Low complexity" evidence="1">
    <location>
        <begin position="117"/>
        <end position="132"/>
    </location>
</feature>
<feature type="region of interest" description="Disordered" evidence="1">
    <location>
        <begin position="46"/>
        <end position="143"/>
    </location>
</feature>
<evidence type="ECO:0000313" key="2">
    <source>
        <dbReference type="EMBL" id="KAK0432916.1"/>
    </source>
</evidence>
<evidence type="ECO:0000313" key="3">
    <source>
        <dbReference type="Proteomes" id="UP001175211"/>
    </source>
</evidence>
<proteinExistence type="predicted"/>
<comment type="caution">
    <text evidence="2">The sequence shown here is derived from an EMBL/GenBank/DDBJ whole genome shotgun (WGS) entry which is preliminary data.</text>
</comment>
<dbReference type="GeneID" id="85366219"/>
<feature type="compositionally biased region" description="Basic and acidic residues" evidence="1">
    <location>
        <begin position="52"/>
        <end position="67"/>
    </location>
</feature>
<protein>
    <submittedName>
        <fullName evidence="2">Uncharacterized protein</fullName>
    </submittedName>
</protein>
<dbReference type="Proteomes" id="UP001175211">
    <property type="component" value="Unassembled WGS sequence"/>
</dbReference>
<dbReference type="AlphaFoldDB" id="A0AA39MFG7"/>
<evidence type="ECO:0000256" key="1">
    <source>
        <dbReference type="SAM" id="MobiDB-lite"/>
    </source>
</evidence>
<keyword evidence="3" id="KW-1185">Reference proteome</keyword>
<dbReference type="EMBL" id="JAUEPS010000257">
    <property type="protein sequence ID" value="KAK0432916.1"/>
    <property type="molecule type" value="Genomic_DNA"/>
</dbReference>
<feature type="compositionally biased region" description="Basic and acidic residues" evidence="1">
    <location>
        <begin position="98"/>
        <end position="109"/>
    </location>
</feature>
<organism evidence="2 3">
    <name type="scientific">Armillaria tabescens</name>
    <name type="common">Ringless honey mushroom</name>
    <name type="synonym">Agaricus tabescens</name>
    <dbReference type="NCBI Taxonomy" id="1929756"/>
    <lineage>
        <taxon>Eukaryota</taxon>
        <taxon>Fungi</taxon>
        <taxon>Dikarya</taxon>
        <taxon>Basidiomycota</taxon>
        <taxon>Agaricomycotina</taxon>
        <taxon>Agaricomycetes</taxon>
        <taxon>Agaricomycetidae</taxon>
        <taxon>Agaricales</taxon>
        <taxon>Marasmiineae</taxon>
        <taxon>Physalacriaceae</taxon>
        <taxon>Desarmillaria</taxon>
    </lineage>
</organism>
<sequence>MGREVDETLILPENTKRRVQVAAKLIDANNDAEDARSMKTFLGVEGNVQSGVEDRTDVPKDYDKPDGDAVNPDGTLKTADQIVWDHSPTSSPVPKRKINIDEPNKESTSKKQKTHAAPKPATTADTATNDTGSGEESEMEEGEKRYWQIKSNGGEVRMKFCRNITLNLVQTRTKRTRSAETADLRLCFRPDVRKVDGEMKAGHYCLLCIENGVKESTAFMTGNVSARRKHITR</sequence>